<dbReference type="EMBL" id="CALNXK010000242">
    <property type="protein sequence ID" value="CAH3178611.1"/>
    <property type="molecule type" value="Genomic_DNA"/>
</dbReference>
<dbReference type="InterPro" id="IPR011010">
    <property type="entry name" value="DNA_brk_join_enz"/>
</dbReference>
<evidence type="ECO:0000256" key="2">
    <source>
        <dbReference type="SAM" id="MobiDB-lite"/>
    </source>
</evidence>
<gene>
    <name evidence="3" type="ORF">PLOB_00020875</name>
</gene>
<name>A0ABN8RMD4_9CNID</name>
<protein>
    <recommendedName>
        <fullName evidence="5">Tyr recombinase domain-containing protein</fullName>
    </recommendedName>
</protein>
<accession>A0ABN8RMD4</accession>
<dbReference type="Gene3D" id="1.10.443.10">
    <property type="entry name" value="Intergrase catalytic core"/>
    <property type="match status" value="1"/>
</dbReference>
<keyword evidence="1" id="KW-0233">DNA recombination</keyword>
<reference evidence="3 4" key="1">
    <citation type="submission" date="2022-05" db="EMBL/GenBank/DDBJ databases">
        <authorList>
            <consortium name="Genoscope - CEA"/>
            <person name="William W."/>
        </authorList>
    </citation>
    <scope>NUCLEOTIDE SEQUENCE [LARGE SCALE GENOMIC DNA]</scope>
</reference>
<dbReference type="InterPro" id="IPR013762">
    <property type="entry name" value="Integrase-like_cat_sf"/>
</dbReference>
<feature type="non-terminal residue" evidence="3">
    <location>
        <position position="450"/>
    </location>
</feature>
<evidence type="ECO:0000256" key="1">
    <source>
        <dbReference type="ARBA" id="ARBA00023172"/>
    </source>
</evidence>
<feature type="region of interest" description="Disordered" evidence="2">
    <location>
        <begin position="408"/>
        <end position="450"/>
    </location>
</feature>
<dbReference type="Proteomes" id="UP001159405">
    <property type="component" value="Unassembled WGS sequence"/>
</dbReference>
<feature type="compositionally biased region" description="Pro residues" evidence="2">
    <location>
        <begin position="439"/>
        <end position="450"/>
    </location>
</feature>
<keyword evidence="4" id="KW-1185">Reference proteome</keyword>
<sequence length="450" mass="51281">SDDDEDDDGDEEEDYPGEGAKAFYLSQRITSDRHWFLVKFYDHLGSIDEGLKDEKTRCQHACQMRKILEDMDPRGKDIAVIATEEGRAVWNLWVAPRLENQTSITAGTLMSYMGSFKKFLKFVVQTQKRRCLVDGTPRLSDETVDVLHEITGKLQGWRSIILKQSAVLRNEHYLQECEQRITREDLQAFLRSPVVAEAEALFGADGNRRGIQRFSRARDYLIARLAVSCGTRPKALETATLEHFKHARRDVNYPDCYVMLVPKHKRQMDGPAIVTMDERLHGFIDTYIREIRPAVVASPEETHLFLKIDGEPFEQGTIGNRVSELWRKSGVRKGARVTCTDFRKAIVTMVEEANKEERRKTGRECIADNDLRKLLAHSQKTAAIWYMREDLTSLGARTHTTIQRIREGIQQEDNGMHSMTTPSGTATSSTERESAPSREPSPPVSLPTPQ</sequence>
<dbReference type="SUPFAM" id="SSF56349">
    <property type="entry name" value="DNA breaking-rejoining enzymes"/>
    <property type="match status" value="1"/>
</dbReference>
<proteinExistence type="predicted"/>
<evidence type="ECO:0000313" key="4">
    <source>
        <dbReference type="Proteomes" id="UP001159405"/>
    </source>
</evidence>
<organism evidence="3 4">
    <name type="scientific">Porites lobata</name>
    <dbReference type="NCBI Taxonomy" id="104759"/>
    <lineage>
        <taxon>Eukaryota</taxon>
        <taxon>Metazoa</taxon>
        <taxon>Cnidaria</taxon>
        <taxon>Anthozoa</taxon>
        <taxon>Hexacorallia</taxon>
        <taxon>Scleractinia</taxon>
        <taxon>Fungiina</taxon>
        <taxon>Poritidae</taxon>
        <taxon>Porites</taxon>
    </lineage>
</organism>
<feature type="compositionally biased region" description="Polar residues" evidence="2">
    <location>
        <begin position="411"/>
        <end position="424"/>
    </location>
</feature>
<evidence type="ECO:0000313" key="3">
    <source>
        <dbReference type="EMBL" id="CAH3178611.1"/>
    </source>
</evidence>
<comment type="caution">
    <text evidence="3">The sequence shown here is derived from an EMBL/GenBank/DDBJ whole genome shotgun (WGS) entry which is preliminary data.</text>
</comment>
<evidence type="ECO:0008006" key="5">
    <source>
        <dbReference type="Google" id="ProtNLM"/>
    </source>
</evidence>
<feature type="non-terminal residue" evidence="3">
    <location>
        <position position="1"/>
    </location>
</feature>